<accession>A0ABP0QXD9</accession>
<feature type="non-terminal residue" evidence="2">
    <location>
        <position position="524"/>
    </location>
</feature>
<dbReference type="Proteomes" id="UP001642464">
    <property type="component" value="Unassembled WGS sequence"/>
</dbReference>
<keyword evidence="3" id="KW-1185">Reference proteome</keyword>
<comment type="caution">
    <text evidence="2">The sequence shown here is derived from an EMBL/GenBank/DDBJ whole genome shotgun (WGS) entry which is preliminary data.</text>
</comment>
<name>A0ABP0QXD9_9DINO</name>
<feature type="region of interest" description="Disordered" evidence="1">
    <location>
        <begin position="154"/>
        <end position="178"/>
    </location>
</feature>
<dbReference type="EMBL" id="CAXAMM010040280">
    <property type="protein sequence ID" value="CAK9092228.1"/>
    <property type="molecule type" value="Genomic_DNA"/>
</dbReference>
<sequence>MLGHDEGKARGKTQMDGAVDEETRRLQLEDQETSEAMNAALEAGEGESTGLLEPRSVKHEKSRVWHRVQKSNKRVQRLSWGHNLQCVVKQEQFRQVSWQGQHDRRKQIIDGAFRFVEQRRALAVVRERIFYGAKILLESTLDGSFFNIANPQQDARDVGKGDPSNRASLQGLGPAEPRKRPTHLILTNLSDPTSTAPIHFGDRNDDRALYTAKWKLLDPENLQSSRAEHRSNRVLTHMDHLLLDHNNHLMSSVDPGLIETNIPESTTIWRVHLVSNASIKMVAPAQRVLMRAQTQIQEAREKEDRQRLFSLKIHSECRAFREKSDRQYLMHDPTNLDVHDSAQVLEYYTNQLEKDRLHEFAPLEDATATRDDEHGDAGREEEAGCGNLTRDDDEELLLAAMLPTQVARAGALAASFRAEMQVPGLVWQHVHAQESILLRQMMEKRVAAAVKLQTFFRKWKQERWLRTFHSADLRCLAQIARDAEALRFEILEASPVNPETDDDAAREEDQRELSTEHSCRDFGG</sequence>
<gene>
    <name evidence="2" type="ORF">SCF082_LOCUS43410</name>
</gene>
<evidence type="ECO:0000256" key="1">
    <source>
        <dbReference type="SAM" id="MobiDB-lite"/>
    </source>
</evidence>
<protein>
    <submittedName>
        <fullName evidence="2">Uncharacterized protein</fullName>
    </submittedName>
</protein>
<proteinExistence type="predicted"/>
<feature type="region of interest" description="Disordered" evidence="1">
    <location>
        <begin position="496"/>
        <end position="524"/>
    </location>
</feature>
<feature type="compositionally biased region" description="Basic and acidic residues" evidence="1">
    <location>
        <begin position="363"/>
        <end position="382"/>
    </location>
</feature>
<evidence type="ECO:0000313" key="2">
    <source>
        <dbReference type="EMBL" id="CAK9092228.1"/>
    </source>
</evidence>
<feature type="region of interest" description="Disordered" evidence="1">
    <location>
        <begin position="363"/>
        <end position="387"/>
    </location>
</feature>
<feature type="compositionally biased region" description="Basic and acidic residues" evidence="1">
    <location>
        <begin position="507"/>
        <end position="524"/>
    </location>
</feature>
<reference evidence="2 3" key="1">
    <citation type="submission" date="2024-02" db="EMBL/GenBank/DDBJ databases">
        <authorList>
            <person name="Chen Y."/>
            <person name="Shah S."/>
            <person name="Dougan E. K."/>
            <person name="Thang M."/>
            <person name="Chan C."/>
        </authorList>
    </citation>
    <scope>NUCLEOTIDE SEQUENCE [LARGE SCALE GENOMIC DNA]</scope>
</reference>
<evidence type="ECO:0000313" key="3">
    <source>
        <dbReference type="Proteomes" id="UP001642464"/>
    </source>
</evidence>
<organism evidence="2 3">
    <name type="scientific">Durusdinium trenchii</name>
    <dbReference type="NCBI Taxonomy" id="1381693"/>
    <lineage>
        <taxon>Eukaryota</taxon>
        <taxon>Sar</taxon>
        <taxon>Alveolata</taxon>
        <taxon>Dinophyceae</taxon>
        <taxon>Suessiales</taxon>
        <taxon>Symbiodiniaceae</taxon>
        <taxon>Durusdinium</taxon>
    </lineage>
</organism>
<feature type="region of interest" description="Disordered" evidence="1">
    <location>
        <begin position="1"/>
        <end position="65"/>
    </location>
</feature>